<dbReference type="EMBL" id="CADCVO010000465">
    <property type="protein sequence ID" value="CAA9512717.1"/>
    <property type="molecule type" value="Genomic_DNA"/>
</dbReference>
<dbReference type="PROSITE" id="PS51257">
    <property type="entry name" value="PROKAR_LIPOPROTEIN"/>
    <property type="match status" value="1"/>
</dbReference>
<dbReference type="AlphaFoldDB" id="A0A6J4T346"/>
<accession>A0A6J4T346</accession>
<evidence type="ECO:0000313" key="2">
    <source>
        <dbReference type="EMBL" id="CAA9512717.1"/>
    </source>
</evidence>
<name>A0A6J4T346_9ACTN</name>
<feature type="chain" id="PRO_5038554744" description="DUF5667 domain-containing protein" evidence="1">
    <location>
        <begin position="20"/>
        <end position="155"/>
    </location>
</feature>
<keyword evidence="1" id="KW-0732">Signal</keyword>
<gene>
    <name evidence="2" type="ORF">AVDCRST_MAG13-2890</name>
</gene>
<proteinExistence type="predicted"/>
<reference evidence="2" key="1">
    <citation type="submission" date="2020-02" db="EMBL/GenBank/DDBJ databases">
        <authorList>
            <person name="Meier V. D."/>
        </authorList>
    </citation>
    <scope>NUCLEOTIDE SEQUENCE</scope>
    <source>
        <strain evidence="2">AVDCRST_MAG13</strain>
    </source>
</reference>
<evidence type="ECO:0008006" key="3">
    <source>
        <dbReference type="Google" id="ProtNLM"/>
    </source>
</evidence>
<sequence>MRRLILLLALLAATSGAGAVAGCGGTDEEADRYVGRVNRAQESFADRFARIQGRMTTTSTPREDRRALRDFRAATDTIVTELRAIRPPEEVDDLHGELVRAVAGYGREIDRARALLDEGDPKKVIRARTQLSGAVGRVSRRITAAIAAINSRLKS</sequence>
<feature type="signal peptide" evidence="1">
    <location>
        <begin position="1"/>
        <end position="19"/>
    </location>
</feature>
<protein>
    <recommendedName>
        <fullName evidence="3">DUF5667 domain-containing protein</fullName>
    </recommendedName>
</protein>
<organism evidence="2">
    <name type="scientific">uncultured Solirubrobacteraceae bacterium</name>
    <dbReference type="NCBI Taxonomy" id="1162706"/>
    <lineage>
        <taxon>Bacteria</taxon>
        <taxon>Bacillati</taxon>
        <taxon>Actinomycetota</taxon>
        <taxon>Thermoleophilia</taxon>
        <taxon>Solirubrobacterales</taxon>
        <taxon>Solirubrobacteraceae</taxon>
        <taxon>environmental samples</taxon>
    </lineage>
</organism>
<evidence type="ECO:0000256" key="1">
    <source>
        <dbReference type="SAM" id="SignalP"/>
    </source>
</evidence>